<dbReference type="PANTHER" id="PTHR43065:SF46">
    <property type="entry name" value="C4-DICARBOXYLATE TRANSPORT SENSOR PROTEIN DCTB"/>
    <property type="match status" value="1"/>
</dbReference>
<evidence type="ECO:0000256" key="15">
    <source>
        <dbReference type="ARBA" id="ARBA00059004"/>
    </source>
</evidence>
<evidence type="ECO:0000256" key="9">
    <source>
        <dbReference type="ARBA" id="ARBA00022741"/>
    </source>
</evidence>
<evidence type="ECO:0000256" key="10">
    <source>
        <dbReference type="ARBA" id="ARBA00022777"/>
    </source>
</evidence>
<dbReference type="InterPro" id="IPR017055">
    <property type="entry name" value="Sig_transdc_His_kinase_DctB"/>
</dbReference>
<organism evidence="19 20">
    <name type="scientific">Thioclava indica</name>
    <dbReference type="NCBI Taxonomy" id="1353528"/>
    <lineage>
        <taxon>Bacteria</taxon>
        <taxon>Pseudomonadati</taxon>
        <taxon>Pseudomonadota</taxon>
        <taxon>Alphaproteobacteria</taxon>
        <taxon>Rhodobacterales</taxon>
        <taxon>Paracoccaceae</taxon>
        <taxon>Thioclava</taxon>
    </lineage>
</organism>
<keyword evidence="9" id="KW-0547">Nucleotide-binding</keyword>
<evidence type="ECO:0000256" key="3">
    <source>
        <dbReference type="ARBA" id="ARBA00012438"/>
    </source>
</evidence>
<evidence type="ECO:0000256" key="8">
    <source>
        <dbReference type="ARBA" id="ARBA00022692"/>
    </source>
</evidence>
<evidence type="ECO:0000256" key="5">
    <source>
        <dbReference type="ARBA" id="ARBA00022519"/>
    </source>
</evidence>
<evidence type="ECO:0000256" key="12">
    <source>
        <dbReference type="ARBA" id="ARBA00022989"/>
    </source>
</evidence>
<dbReference type="SMART" id="SM00387">
    <property type="entry name" value="HATPase_c"/>
    <property type="match status" value="1"/>
</dbReference>
<dbReference type="PROSITE" id="PS50109">
    <property type="entry name" value="HIS_KIN"/>
    <property type="match status" value="1"/>
</dbReference>
<evidence type="ECO:0000256" key="7">
    <source>
        <dbReference type="ARBA" id="ARBA00022679"/>
    </source>
</evidence>
<comment type="function">
    <text evidence="15">Member of the two-component regulatory system DctB/DctD involved in the transport of C4-dicarboxylates. DctB functions as a membrane-associated protein kinase that phosphorylates DctD in response to environmental signals.</text>
</comment>
<evidence type="ECO:0000313" key="19">
    <source>
        <dbReference type="EMBL" id="KEO60548.1"/>
    </source>
</evidence>
<dbReference type="SUPFAM" id="SSF47384">
    <property type="entry name" value="Homodimeric domain of signal transducing histidine kinase"/>
    <property type="match status" value="1"/>
</dbReference>
<comment type="catalytic activity">
    <reaction evidence="1">
        <text>ATP + protein L-histidine = ADP + protein N-phospho-L-histidine.</text>
        <dbReference type="EC" id="2.7.13.3"/>
    </reaction>
</comment>
<dbReference type="EMBL" id="AUNB01000018">
    <property type="protein sequence ID" value="KEO60548.1"/>
    <property type="molecule type" value="Genomic_DNA"/>
</dbReference>
<evidence type="ECO:0000259" key="18">
    <source>
        <dbReference type="PROSITE" id="PS50109"/>
    </source>
</evidence>
<dbReference type="AlphaFoldDB" id="A0A074JY96"/>
<dbReference type="InterPro" id="IPR036890">
    <property type="entry name" value="HATPase_C_sf"/>
</dbReference>
<evidence type="ECO:0000256" key="11">
    <source>
        <dbReference type="ARBA" id="ARBA00022840"/>
    </source>
</evidence>
<keyword evidence="13" id="KW-0902">Two-component regulatory system</keyword>
<protein>
    <recommendedName>
        <fullName evidence="16">C4-dicarboxylate transport sensor protein DctB</fullName>
        <ecNumber evidence="3">2.7.13.3</ecNumber>
    </recommendedName>
</protein>
<dbReference type="Pfam" id="PF00512">
    <property type="entry name" value="HisKA"/>
    <property type="match status" value="1"/>
</dbReference>
<evidence type="ECO:0000256" key="6">
    <source>
        <dbReference type="ARBA" id="ARBA00022553"/>
    </source>
</evidence>
<evidence type="ECO:0000313" key="20">
    <source>
        <dbReference type="Proteomes" id="UP000027471"/>
    </source>
</evidence>
<evidence type="ECO:0000256" key="1">
    <source>
        <dbReference type="ARBA" id="ARBA00000085"/>
    </source>
</evidence>
<dbReference type="Gene3D" id="1.10.287.130">
    <property type="match status" value="1"/>
</dbReference>
<dbReference type="Pfam" id="PF02518">
    <property type="entry name" value="HATPase_c"/>
    <property type="match status" value="1"/>
</dbReference>
<keyword evidence="8 17" id="KW-0812">Transmembrane</keyword>
<dbReference type="SUPFAM" id="SSF103190">
    <property type="entry name" value="Sensory domain-like"/>
    <property type="match status" value="1"/>
</dbReference>
<keyword evidence="7" id="KW-0808">Transferase</keyword>
<dbReference type="InterPro" id="IPR003661">
    <property type="entry name" value="HisK_dim/P_dom"/>
</dbReference>
<dbReference type="InterPro" id="IPR005467">
    <property type="entry name" value="His_kinase_dom"/>
</dbReference>
<reference evidence="19 20" key="1">
    <citation type="journal article" date="2015" name="Antonie Van Leeuwenhoek">
        <title>Thioclava indica sp. nov., isolated from surface seawater of the Indian Ocean.</title>
        <authorList>
            <person name="Liu Y."/>
            <person name="Lai Q."/>
            <person name="Du J."/>
            <person name="Xu H."/>
            <person name="Jiang L."/>
            <person name="Shao Z."/>
        </authorList>
    </citation>
    <scope>NUCLEOTIDE SEQUENCE [LARGE SCALE GENOMIC DNA]</scope>
    <source>
        <strain evidence="19 20">DT23-4</strain>
    </source>
</reference>
<evidence type="ECO:0000256" key="14">
    <source>
        <dbReference type="ARBA" id="ARBA00023136"/>
    </source>
</evidence>
<dbReference type="Gene3D" id="3.30.565.10">
    <property type="entry name" value="Histidine kinase-like ATPase, C-terminal domain"/>
    <property type="match status" value="1"/>
</dbReference>
<dbReference type="STRING" id="1353528.DT23_03395"/>
<dbReference type="SMART" id="SM00388">
    <property type="entry name" value="HisKA"/>
    <property type="match status" value="1"/>
</dbReference>
<keyword evidence="12 17" id="KW-1133">Transmembrane helix</keyword>
<accession>A0A074JY96</accession>
<feature type="domain" description="Histidine kinase" evidence="18">
    <location>
        <begin position="379"/>
        <end position="589"/>
    </location>
</feature>
<dbReference type="GO" id="GO:0005524">
    <property type="term" value="F:ATP binding"/>
    <property type="evidence" value="ECO:0007669"/>
    <property type="project" value="UniProtKB-KW"/>
</dbReference>
<keyword evidence="20" id="KW-1185">Reference proteome</keyword>
<evidence type="ECO:0000256" key="17">
    <source>
        <dbReference type="SAM" id="Phobius"/>
    </source>
</evidence>
<dbReference type="PIRSF" id="PIRSF036431">
    <property type="entry name" value="STHK_DctB"/>
    <property type="match status" value="1"/>
</dbReference>
<dbReference type="GO" id="GO:0000155">
    <property type="term" value="F:phosphorelay sensor kinase activity"/>
    <property type="evidence" value="ECO:0007669"/>
    <property type="project" value="InterPro"/>
</dbReference>
<comment type="caution">
    <text evidence="19">The sequence shown here is derived from an EMBL/GenBank/DDBJ whole genome shotgun (WGS) entry which is preliminary data.</text>
</comment>
<name>A0A074JY96_9RHOB</name>
<dbReference type="Proteomes" id="UP000027471">
    <property type="component" value="Unassembled WGS sequence"/>
</dbReference>
<dbReference type="PANTHER" id="PTHR43065">
    <property type="entry name" value="SENSOR HISTIDINE KINASE"/>
    <property type="match status" value="1"/>
</dbReference>
<evidence type="ECO:0000256" key="2">
    <source>
        <dbReference type="ARBA" id="ARBA00004429"/>
    </source>
</evidence>
<keyword evidence="6" id="KW-0597">Phosphoprotein</keyword>
<keyword evidence="10" id="KW-0418">Kinase</keyword>
<evidence type="ECO:0000256" key="16">
    <source>
        <dbReference type="ARBA" id="ARBA00073143"/>
    </source>
</evidence>
<gene>
    <name evidence="19" type="ORF">DT23_03395</name>
</gene>
<proteinExistence type="predicted"/>
<comment type="subcellular location">
    <subcellularLocation>
        <location evidence="2">Cell inner membrane</location>
        <topology evidence="2">Multi-pass membrane protein</topology>
    </subcellularLocation>
</comment>
<dbReference type="EC" id="2.7.13.3" evidence="3"/>
<keyword evidence="11" id="KW-0067">ATP-binding</keyword>
<dbReference type="CDD" id="cd00082">
    <property type="entry name" value="HisKA"/>
    <property type="match status" value="1"/>
</dbReference>
<dbReference type="Gene3D" id="6.10.250.3020">
    <property type="match status" value="1"/>
</dbReference>
<dbReference type="SUPFAM" id="SSF55874">
    <property type="entry name" value="ATPase domain of HSP90 chaperone/DNA topoisomerase II/histidine kinase"/>
    <property type="match status" value="1"/>
</dbReference>
<dbReference type="InterPro" id="IPR003594">
    <property type="entry name" value="HATPase_dom"/>
</dbReference>
<dbReference type="InterPro" id="IPR004358">
    <property type="entry name" value="Sig_transdc_His_kin-like_C"/>
</dbReference>
<dbReference type="eggNOG" id="COG4191">
    <property type="taxonomic scope" value="Bacteria"/>
</dbReference>
<feature type="transmembrane region" description="Helical" evidence="17">
    <location>
        <begin position="32"/>
        <end position="53"/>
    </location>
</feature>
<feature type="transmembrane region" description="Helical" evidence="17">
    <location>
        <begin position="298"/>
        <end position="318"/>
    </location>
</feature>
<evidence type="ECO:0000256" key="13">
    <source>
        <dbReference type="ARBA" id="ARBA00023012"/>
    </source>
</evidence>
<dbReference type="Gene3D" id="3.30.450.20">
    <property type="entry name" value="PAS domain"/>
    <property type="match status" value="2"/>
</dbReference>
<keyword evidence="5" id="KW-0997">Cell inner membrane</keyword>
<dbReference type="InterPro" id="IPR036097">
    <property type="entry name" value="HisK_dim/P_sf"/>
</dbReference>
<keyword evidence="14 17" id="KW-0472">Membrane</keyword>
<evidence type="ECO:0000256" key="4">
    <source>
        <dbReference type="ARBA" id="ARBA00022475"/>
    </source>
</evidence>
<dbReference type="FunFam" id="1.10.287.130:FF:000049">
    <property type="entry name" value="C4-dicarboxylate transport sensor protein DctB"/>
    <property type="match status" value="1"/>
</dbReference>
<dbReference type="GO" id="GO:0005886">
    <property type="term" value="C:plasma membrane"/>
    <property type="evidence" value="ECO:0007669"/>
    <property type="project" value="UniProtKB-SubCell"/>
</dbReference>
<keyword evidence="4" id="KW-1003">Cell membrane</keyword>
<sequence>MSDEASQDLILPEADESSTGARRVRGRWLMRLTVASVLVLAVAVMWVSNVWLMQRFTETTRVRAELRLALYTGNIMSELQRTNVVPLLLARDPQLIQALDSNDYSTASAQLISARKEVAVASIRLLDMQGRVVASTNRMQIGMSFPTQAFFVDATRSRDTIFSLNTNPSGGAEFDYSRVVLEDNRPVGVIVVEADLSKFERSWAGISDAVAVTDSSGTIILTTEPRWRGVTMAQALAARSAPSAIERALQATADWANEAPDAYLQGQAVMRTEARVPFRGWKMIAFTSYDSIRERVNAVLALEIMGFAILLALVFYALSRRARRQSQALRAESAELRTLNVRLSREIAEREKAQMDLAVAEQTLAQSSKLAALGEMSAAVSHELNQPLAAMKTYLAGAKLLLQRGRTEEALSSFQRIDDLIGRMGAITRQLKSYARKGGEAFEPVDLRAALSEALAMMEPQLKTRKLHIIRTMPRGSVMVMADRIRLEQVIINLLRNALDATKSVAEPQVELMLTAGETAVLSVRDNGPGISDLDKLFEPFWTTKKPGEGTGLGLAISSSIVTDFGGRMTAHNSEDGGAVFEVQLPLLSDKNRSIRAAE</sequence>
<dbReference type="PRINTS" id="PR00344">
    <property type="entry name" value="BCTRLSENSOR"/>
</dbReference>
<dbReference type="InterPro" id="IPR029151">
    <property type="entry name" value="Sensor-like_sf"/>
</dbReference>